<protein>
    <submittedName>
        <fullName evidence="2">Metallo-hydrolase/oxidoreductase</fullName>
    </submittedName>
</protein>
<gene>
    <name evidence="2" type="ORF">T440DRAFT_536326</name>
</gene>
<dbReference type="InterPro" id="IPR050855">
    <property type="entry name" value="NDM-1-like"/>
</dbReference>
<sequence>MSTKLQVDLYIASPARATTGFTEYEKSVWSPISCVLVHGPESAALIDTPITIEQGEALAKWIKETIPTKKLKYIYTTHAHPDHFMSVPVLQKLFPGVEFIATQNVTAGIEELYNTTYDHIWPGLFPDQLHPTKPVPRALPASAEFYIDGEKLQGIEVGHTDNQFSSFLHVPSVALVVTGDIVYGDCHQFFGEANTPARRKEWLDAIDRIESLNPHIVVAGHKRATQADAPYLIQSTREYIYTFEKELVKAKSAEELYDRMIALYPQRWNLFILHIGCQQSFAVRENKV</sequence>
<dbReference type="SUPFAM" id="SSF56281">
    <property type="entry name" value="Metallo-hydrolase/oxidoreductase"/>
    <property type="match status" value="1"/>
</dbReference>
<dbReference type="Gene3D" id="3.60.15.10">
    <property type="entry name" value="Ribonuclease Z/Hydroxyacylglutathione hydrolase-like"/>
    <property type="match status" value="1"/>
</dbReference>
<name>A0A6A7AZ40_9PLEO</name>
<dbReference type="Proteomes" id="UP000799423">
    <property type="component" value="Unassembled WGS sequence"/>
</dbReference>
<proteinExistence type="predicted"/>
<dbReference type="PANTHER" id="PTHR42951">
    <property type="entry name" value="METALLO-BETA-LACTAMASE DOMAIN-CONTAINING"/>
    <property type="match status" value="1"/>
</dbReference>
<dbReference type="CDD" id="cd07739">
    <property type="entry name" value="metallo-hydrolase-like_MBL-fold"/>
    <property type="match status" value="1"/>
</dbReference>
<dbReference type="PANTHER" id="PTHR42951:SF14">
    <property type="entry name" value="METALLO-BETA-LACTAMASE SUPERFAMILY PROTEIN"/>
    <property type="match status" value="1"/>
</dbReference>
<dbReference type="InterPro" id="IPR001279">
    <property type="entry name" value="Metallo-B-lactamas"/>
</dbReference>
<dbReference type="OrthoDB" id="536211at2759"/>
<dbReference type="AlphaFoldDB" id="A0A6A7AZ40"/>
<evidence type="ECO:0000259" key="1">
    <source>
        <dbReference type="SMART" id="SM00849"/>
    </source>
</evidence>
<reference evidence="2" key="1">
    <citation type="submission" date="2020-01" db="EMBL/GenBank/DDBJ databases">
        <authorList>
            <consortium name="DOE Joint Genome Institute"/>
            <person name="Haridas S."/>
            <person name="Albert R."/>
            <person name="Binder M."/>
            <person name="Bloem J."/>
            <person name="Labutti K."/>
            <person name="Salamov A."/>
            <person name="Andreopoulos B."/>
            <person name="Baker S.E."/>
            <person name="Barry K."/>
            <person name="Bills G."/>
            <person name="Bluhm B.H."/>
            <person name="Cannon C."/>
            <person name="Castanera R."/>
            <person name="Culley D.E."/>
            <person name="Daum C."/>
            <person name="Ezra D."/>
            <person name="Gonzalez J.B."/>
            <person name="Henrissat B."/>
            <person name="Kuo A."/>
            <person name="Liang C."/>
            <person name="Lipzen A."/>
            <person name="Lutzoni F."/>
            <person name="Magnuson J."/>
            <person name="Mondo S."/>
            <person name="Nolan M."/>
            <person name="Ohm R."/>
            <person name="Pangilinan J."/>
            <person name="Park H.-J."/>
            <person name="Ramirez L."/>
            <person name="Alfaro M."/>
            <person name="Sun H."/>
            <person name="Tritt A."/>
            <person name="Yoshinaga Y."/>
            <person name="Zwiers L.-H."/>
            <person name="Turgeon B.G."/>
            <person name="Goodwin S.B."/>
            <person name="Spatafora J.W."/>
            <person name="Crous P.W."/>
            <person name="Grigoriev I.V."/>
        </authorList>
    </citation>
    <scope>NUCLEOTIDE SEQUENCE</scope>
    <source>
        <strain evidence="2">IPT5</strain>
    </source>
</reference>
<dbReference type="SMART" id="SM00849">
    <property type="entry name" value="Lactamase_B"/>
    <property type="match status" value="1"/>
</dbReference>
<organism evidence="2 3">
    <name type="scientific">Plenodomus tracheiphilus IPT5</name>
    <dbReference type="NCBI Taxonomy" id="1408161"/>
    <lineage>
        <taxon>Eukaryota</taxon>
        <taxon>Fungi</taxon>
        <taxon>Dikarya</taxon>
        <taxon>Ascomycota</taxon>
        <taxon>Pezizomycotina</taxon>
        <taxon>Dothideomycetes</taxon>
        <taxon>Pleosporomycetidae</taxon>
        <taxon>Pleosporales</taxon>
        <taxon>Pleosporineae</taxon>
        <taxon>Leptosphaeriaceae</taxon>
        <taxon>Plenodomus</taxon>
    </lineage>
</organism>
<evidence type="ECO:0000313" key="2">
    <source>
        <dbReference type="EMBL" id="KAF2848520.1"/>
    </source>
</evidence>
<dbReference type="EMBL" id="MU006317">
    <property type="protein sequence ID" value="KAF2848520.1"/>
    <property type="molecule type" value="Genomic_DNA"/>
</dbReference>
<accession>A0A6A7AZ40</accession>
<evidence type="ECO:0000313" key="3">
    <source>
        <dbReference type="Proteomes" id="UP000799423"/>
    </source>
</evidence>
<dbReference type="InterPro" id="IPR036866">
    <property type="entry name" value="RibonucZ/Hydroxyglut_hydro"/>
</dbReference>
<dbReference type="Pfam" id="PF00753">
    <property type="entry name" value="Lactamase_B"/>
    <property type="match status" value="1"/>
</dbReference>
<keyword evidence="3" id="KW-1185">Reference proteome</keyword>
<feature type="domain" description="Metallo-beta-lactamase" evidence="1">
    <location>
        <begin position="31"/>
        <end position="221"/>
    </location>
</feature>